<feature type="transmembrane region" description="Helical" evidence="8">
    <location>
        <begin position="556"/>
        <end position="576"/>
    </location>
</feature>
<keyword evidence="11" id="KW-1185">Reference proteome</keyword>
<dbReference type="SUPFAM" id="SSF81442">
    <property type="entry name" value="Cytochrome c oxidase subunit I-like"/>
    <property type="match status" value="1"/>
</dbReference>
<evidence type="ECO:0000256" key="3">
    <source>
        <dbReference type="ARBA" id="ARBA00022475"/>
    </source>
</evidence>
<comment type="subcellular location">
    <subcellularLocation>
        <location evidence="1">Cell membrane</location>
        <topology evidence="1">Multi-pass membrane protein</topology>
    </subcellularLocation>
</comment>
<protein>
    <submittedName>
        <fullName evidence="10">Cbb3-type cytochrome c oxidase subunit I</fullName>
    </submittedName>
</protein>
<feature type="transmembrane region" description="Helical" evidence="8">
    <location>
        <begin position="57"/>
        <end position="80"/>
    </location>
</feature>
<dbReference type="InterPro" id="IPR023616">
    <property type="entry name" value="Cyt_c_oxase-like_su1_dom"/>
</dbReference>
<accession>A0ABS0YLD7</accession>
<feature type="transmembrane region" description="Helical" evidence="8">
    <location>
        <begin position="92"/>
        <end position="116"/>
    </location>
</feature>
<dbReference type="InterPro" id="IPR005614">
    <property type="entry name" value="NrfD-like"/>
</dbReference>
<keyword evidence="5 8" id="KW-0812">Transmembrane</keyword>
<feature type="transmembrane region" description="Helical" evidence="8">
    <location>
        <begin position="350"/>
        <end position="366"/>
    </location>
</feature>
<evidence type="ECO:0000256" key="6">
    <source>
        <dbReference type="ARBA" id="ARBA00022989"/>
    </source>
</evidence>
<feature type="transmembrane region" description="Helical" evidence="8">
    <location>
        <begin position="776"/>
        <end position="801"/>
    </location>
</feature>
<feature type="transmembrane region" description="Helical" evidence="8">
    <location>
        <begin position="701"/>
        <end position="721"/>
    </location>
</feature>
<dbReference type="InterPro" id="IPR036927">
    <property type="entry name" value="Cyt_c_oxase-like_su1_sf"/>
</dbReference>
<feature type="transmembrane region" description="Helical" evidence="8">
    <location>
        <begin position="386"/>
        <end position="406"/>
    </location>
</feature>
<feature type="transmembrane region" description="Helical" evidence="8">
    <location>
        <begin position="325"/>
        <end position="343"/>
    </location>
</feature>
<dbReference type="PANTHER" id="PTHR43044:SF2">
    <property type="entry name" value="POLYSULPHIDE REDUCTASE NRFD"/>
    <property type="match status" value="1"/>
</dbReference>
<name>A0ABS0YLD7_9BACT</name>
<reference evidence="10 11" key="1">
    <citation type="submission" date="2020-12" db="EMBL/GenBank/DDBJ databases">
        <title>Geomonas sp. Red259, isolated from paddy soil.</title>
        <authorList>
            <person name="Xu Z."/>
            <person name="Zhang Z."/>
            <person name="Masuda Y."/>
            <person name="Itoh H."/>
            <person name="Senoo K."/>
        </authorList>
    </citation>
    <scope>NUCLEOTIDE SEQUENCE [LARGE SCALE GENOMIC DNA]</scope>
    <source>
        <strain evidence="10 11">Red259</strain>
    </source>
</reference>
<evidence type="ECO:0000256" key="1">
    <source>
        <dbReference type="ARBA" id="ARBA00004651"/>
    </source>
</evidence>
<evidence type="ECO:0000259" key="9">
    <source>
        <dbReference type="PROSITE" id="PS50855"/>
    </source>
</evidence>
<dbReference type="PROSITE" id="PS50855">
    <property type="entry name" value="COX1"/>
    <property type="match status" value="1"/>
</dbReference>
<feature type="transmembrane region" description="Helical" evidence="8">
    <location>
        <begin position="633"/>
        <end position="651"/>
    </location>
</feature>
<feature type="transmembrane region" description="Helical" evidence="8">
    <location>
        <begin position="526"/>
        <end position="549"/>
    </location>
</feature>
<dbReference type="Pfam" id="PF00115">
    <property type="entry name" value="COX1"/>
    <property type="match status" value="1"/>
</dbReference>
<dbReference type="Gene3D" id="1.20.210.10">
    <property type="entry name" value="Cytochrome c oxidase-like, subunit I domain"/>
    <property type="match status" value="1"/>
</dbReference>
<feature type="transmembrane region" description="Helical" evidence="8">
    <location>
        <begin position="460"/>
        <end position="480"/>
    </location>
</feature>
<dbReference type="Proteomes" id="UP000641025">
    <property type="component" value="Unassembled WGS sequence"/>
</dbReference>
<feature type="transmembrane region" description="Helical" evidence="8">
    <location>
        <begin position="821"/>
        <end position="844"/>
    </location>
</feature>
<comment type="caution">
    <text evidence="10">The sequence shown here is derived from an EMBL/GenBank/DDBJ whole genome shotgun (WGS) entry which is preliminary data.</text>
</comment>
<evidence type="ECO:0000256" key="8">
    <source>
        <dbReference type="SAM" id="Phobius"/>
    </source>
</evidence>
<evidence type="ECO:0000313" key="10">
    <source>
        <dbReference type="EMBL" id="MBJ6798572.1"/>
    </source>
</evidence>
<evidence type="ECO:0000256" key="7">
    <source>
        <dbReference type="ARBA" id="ARBA00023136"/>
    </source>
</evidence>
<dbReference type="PANTHER" id="PTHR43044">
    <property type="match status" value="1"/>
</dbReference>
<feature type="transmembrane region" description="Helical" evidence="8">
    <location>
        <begin position="671"/>
        <end position="689"/>
    </location>
</feature>
<feature type="domain" description="Cytochrome oxidase subunit I profile" evidence="9">
    <location>
        <begin position="392"/>
        <end position="837"/>
    </location>
</feature>
<keyword evidence="7 8" id="KW-0472">Membrane</keyword>
<feature type="transmembrane region" description="Helical" evidence="8">
    <location>
        <begin position="741"/>
        <end position="764"/>
    </location>
</feature>
<feature type="transmembrane region" description="Helical" evidence="8">
    <location>
        <begin position="284"/>
        <end position="305"/>
    </location>
</feature>
<dbReference type="Pfam" id="PF03916">
    <property type="entry name" value="NrfD"/>
    <property type="match status" value="1"/>
</dbReference>
<gene>
    <name evidence="10" type="ORF">JFN90_00315</name>
</gene>
<evidence type="ECO:0000256" key="2">
    <source>
        <dbReference type="ARBA" id="ARBA00008929"/>
    </source>
</evidence>
<organism evidence="10 11">
    <name type="scientific">Geomonas propionica</name>
    <dbReference type="NCBI Taxonomy" id="2798582"/>
    <lineage>
        <taxon>Bacteria</taxon>
        <taxon>Pseudomonadati</taxon>
        <taxon>Thermodesulfobacteriota</taxon>
        <taxon>Desulfuromonadia</taxon>
        <taxon>Geobacterales</taxon>
        <taxon>Geobacteraceae</taxon>
        <taxon>Geomonas</taxon>
    </lineage>
</organism>
<feature type="transmembrane region" description="Helical" evidence="8">
    <location>
        <begin position="205"/>
        <end position="223"/>
    </location>
</feature>
<feature type="transmembrane region" description="Helical" evidence="8">
    <location>
        <begin position="596"/>
        <end position="621"/>
    </location>
</feature>
<comment type="similarity">
    <text evidence="2">Belongs to the NrfD family.</text>
</comment>
<feature type="transmembrane region" description="Helical" evidence="8">
    <location>
        <begin position="136"/>
        <end position="157"/>
    </location>
</feature>
<proteinExistence type="inferred from homology"/>
<feature type="transmembrane region" description="Helical" evidence="8">
    <location>
        <begin position="413"/>
        <end position="440"/>
    </location>
</feature>
<evidence type="ECO:0000256" key="5">
    <source>
        <dbReference type="ARBA" id="ARBA00022692"/>
    </source>
</evidence>
<evidence type="ECO:0000313" key="11">
    <source>
        <dbReference type="Proteomes" id="UP000641025"/>
    </source>
</evidence>
<keyword evidence="6 8" id="KW-1133">Transmembrane helix</keyword>
<feature type="transmembrane region" description="Helical" evidence="8">
    <location>
        <begin position="492"/>
        <end position="514"/>
    </location>
</feature>
<dbReference type="RefSeq" id="WP_199393112.1">
    <property type="nucleotide sequence ID" value="NZ_JAEMHK010000001.1"/>
</dbReference>
<keyword evidence="4" id="KW-0249">Electron transport</keyword>
<sequence length="862" mass="96658">MPFPQKQIPLNPPFTFYLAVVSLAGLAGLGALCLMYQTQAGMGVTGLNRPVGWAVYITNFVFWVGIAHSGTLISAILYLLRAKWRDAVSRSAEAMTIFAVLTAGLFPLIHLGRLWAAYYIVPYPSQRQLWPNFVSPLVWDVLAVSTYLTVSLIFWYIGMIPDLAAARDRYRGQLGPMHLKSRIYRALSLGWSGSGSQWHHYGRSYLFFAALATPLVVSVHSVVSWDFAMSLLPGWHSAIFPPYFVAGAIHSGLAMVLTLLIPMRKLLHLERLVEMHHFEMLAKTIILTATIVGYAYGVEAFIAWYSGDPVEWQNHKWRVFGPVAWMYWLCVICNVLVPWLFLFKRLRTHYLPLFVISLLVNVGMWYERLMIIYTSQAHDFLPHNFGRYLPTWVELMITAGSFGFFFHKPQSAALAFMVAGAVWFVVGAVYGMFSAIHLVAPEFLPHVAALVFGRERPVHVNTMLYGFTGTMLVGIGLYYLPALLKTRLWSEPLAWVAFLFWNLTVLSGPLGFAFGYTQGREYNEYVWLADVSLVIAVACLIVNTIMTIVNRREPQLYVSIWYFMATFLWTASNYPLGNVMWHPATGAMPGLIDSLFLWFWGHNLPGLLITPLATGAAYFVIPRVTRTPLNSHTLSLLGFWFLIALYSHIGGHHVLQSPIPNWLKTVSVVDSISMVLPVSIVVINLWLTARGFGGRIWNDPPARLVMGGIVWYIITCIQGPLQSLPFLQRVTHFNNWTVGHAHIAMLGFGGYIALGAMWHVLPLVSGRPVYSNKLINLQFGLITFGLTGFFVVLTMAGLVQGTAWHNGETVLRVLPQLSPFMVMRAALGVFILTASLVGLANLYLTLRPARHEQPLLRGEEAA</sequence>
<keyword evidence="3" id="KW-1003">Cell membrane</keyword>
<feature type="transmembrane region" description="Helical" evidence="8">
    <location>
        <begin position="14"/>
        <end position="37"/>
    </location>
</feature>
<evidence type="ECO:0000256" key="4">
    <source>
        <dbReference type="ARBA" id="ARBA00022660"/>
    </source>
</evidence>
<feature type="transmembrane region" description="Helical" evidence="8">
    <location>
        <begin position="243"/>
        <end position="263"/>
    </location>
</feature>
<keyword evidence="4" id="KW-0679">Respiratory chain</keyword>
<dbReference type="EMBL" id="JAEMHK010000001">
    <property type="protein sequence ID" value="MBJ6798572.1"/>
    <property type="molecule type" value="Genomic_DNA"/>
</dbReference>
<dbReference type="InterPro" id="IPR000883">
    <property type="entry name" value="Cyt_C_Oxase_1"/>
</dbReference>
<keyword evidence="4" id="KW-0813">Transport</keyword>